<dbReference type="Proteomes" id="UP001353858">
    <property type="component" value="Unassembled WGS sequence"/>
</dbReference>
<dbReference type="PANTHER" id="PTHR28366">
    <property type="entry name" value="CHROMOSOME 1 OPEN READING FRAME 131"/>
    <property type="match status" value="1"/>
</dbReference>
<reference evidence="2" key="1">
    <citation type="submission" date="2023-01" db="EMBL/GenBank/DDBJ databases">
        <title>Key to firefly adult light organ development and bioluminescence: homeobox transcription factors regulate luciferase expression and transportation to peroxisome.</title>
        <authorList>
            <person name="Fu X."/>
        </authorList>
    </citation>
    <scope>NUCLEOTIDE SEQUENCE [LARGE SCALE GENOMIC DNA]</scope>
</reference>
<dbReference type="Pfam" id="PF15375">
    <property type="entry name" value="FSAF1"/>
    <property type="match status" value="1"/>
</dbReference>
<proteinExistence type="predicted"/>
<protein>
    <submittedName>
        <fullName evidence="1">Uncharacterized protein</fullName>
    </submittedName>
</protein>
<organism evidence="1 2">
    <name type="scientific">Aquatica leii</name>
    <dbReference type="NCBI Taxonomy" id="1421715"/>
    <lineage>
        <taxon>Eukaryota</taxon>
        <taxon>Metazoa</taxon>
        <taxon>Ecdysozoa</taxon>
        <taxon>Arthropoda</taxon>
        <taxon>Hexapoda</taxon>
        <taxon>Insecta</taxon>
        <taxon>Pterygota</taxon>
        <taxon>Neoptera</taxon>
        <taxon>Endopterygota</taxon>
        <taxon>Coleoptera</taxon>
        <taxon>Polyphaga</taxon>
        <taxon>Elateriformia</taxon>
        <taxon>Elateroidea</taxon>
        <taxon>Lampyridae</taxon>
        <taxon>Luciolinae</taxon>
        <taxon>Aquatica</taxon>
    </lineage>
</organism>
<gene>
    <name evidence="1" type="ORF">RN001_007039</name>
</gene>
<sequence>MSGFDPKKKQEAKVQLAIKLGAKPPKKVYKNYKELLEEKKNQTLEQKQNLQFQQLGKNEFGESLGKSKRFNRKRKFIKGSLLEAYGVPSYRKIDERAIPEFDLSKTASLTSGQWIEKVEDFAKLYE</sequence>
<dbReference type="InterPro" id="IPR027973">
    <property type="entry name" value="FSAF1-like"/>
</dbReference>
<dbReference type="PANTHER" id="PTHR28366:SF1">
    <property type="entry name" value="CHROMOSOME 1 OPEN READING FRAME 131"/>
    <property type="match status" value="1"/>
</dbReference>
<name>A0AAN7P933_9COLE</name>
<evidence type="ECO:0000313" key="1">
    <source>
        <dbReference type="EMBL" id="KAK4883720.1"/>
    </source>
</evidence>
<dbReference type="InterPro" id="IPR052852">
    <property type="entry name" value="SSU_Processome_Comp"/>
</dbReference>
<evidence type="ECO:0000313" key="2">
    <source>
        <dbReference type="Proteomes" id="UP001353858"/>
    </source>
</evidence>
<comment type="caution">
    <text evidence="1">The sequence shown here is derived from an EMBL/GenBank/DDBJ whole genome shotgun (WGS) entry which is preliminary data.</text>
</comment>
<keyword evidence="2" id="KW-1185">Reference proteome</keyword>
<accession>A0AAN7P933</accession>
<dbReference type="AlphaFoldDB" id="A0AAN7P933"/>
<dbReference type="EMBL" id="JARPUR010000002">
    <property type="protein sequence ID" value="KAK4883720.1"/>
    <property type="molecule type" value="Genomic_DNA"/>
</dbReference>